<keyword evidence="1" id="KW-0812">Transmembrane</keyword>
<sequence length="56" mass="6270">MLECPVALVDERFNTGRKKTSWVLGAAIALFSIYIVFNFGELFGLVAMIATQYLQL</sequence>
<dbReference type="Proteomes" id="UP000029223">
    <property type="component" value="Unassembled WGS sequence"/>
</dbReference>
<evidence type="ECO:0000313" key="2">
    <source>
        <dbReference type="EMBL" id="GAL28017.1"/>
    </source>
</evidence>
<feature type="transmembrane region" description="Helical" evidence="1">
    <location>
        <begin position="22"/>
        <end position="50"/>
    </location>
</feature>
<accession>A0ABQ0JGW7</accession>
<name>A0ABQ0JGW7_9VIBR</name>
<comment type="caution">
    <text evidence="2">The sequence shown here is derived from an EMBL/GenBank/DDBJ whole genome shotgun (WGS) entry which is preliminary data.</text>
</comment>
<proteinExistence type="predicted"/>
<protein>
    <submittedName>
        <fullName evidence="2">Sodium-dependent transporter</fullName>
    </submittedName>
</protein>
<gene>
    <name evidence="2" type="ORF">JCM19239_3474</name>
</gene>
<keyword evidence="1" id="KW-1133">Transmembrane helix</keyword>
<evidence type="ECO:0000256" key="1">
    <source>
        <dbReference type="SAM" id="Phobius"/>
    </source>
</evidence>
<evidence type="ECO:0000313" key="3">
    <source>
        <dbReference type="Proteomes" id="UP000029223"/>
    </source>
</evidence>
<dbReference type="EMBL" id="BBMS01000036">
    <property type="protein sequence ID" value="GAL28017.1"/>
    <property type="molecule type" value="Genomic_DNA"/>
</dbReference>
<reference evidence="3" key="1">
    <citation type="submission" date="2014-09" db="EMBL/GenBank/DDBJ databases">
        <title>Vibrio variabilis JCM 19239. (C206) whole genome shotgun sequence.</title>
        <authorList>
            <person name="Sawabe T."/>
            <person name="Meirelles P."/>
            <person name="Nakanishi M."/>
            <person name="Sayaka M."/>
            <person name="Hattori M."/>
            <person name="Ohkuma M."/>
        </authorList>
    </citation>
    <scope>NUCLEOTIDE SEQUENCE [LARGE SCALE GENOMIC DNA]</scope>
    <source>
        <strain evidence="3">JCM 19239</strain>
    </source>
</reference>
<keyword evidence="1" id="KW-0472">Membrane</keyword>
<keyword evidence="3" id="KW-1185">Reference proteome</keyword>
<organism evidence="2 3">
    <name type="scientific">Vibrio variabilis</name>
    <dbReference type="NCBI Taxonomy" id="990271"/>
    <lineage>
        <taxon>Bacteria</taxon>
        <taxon>Pseudomonadati</taxon>
        <taxon>Pseudomonadota</taxon>
        <taxon>Gammaproteobacteria</taxon>
        <taxon>Vibrionales</taxon>
        <taxon>Vibrionaceae</taxon>
        <taxon>Vibrio</taxon>
    </lineage>
</organism>